<dbReference type="CDD" id="cd07302">
    <property type="entry name" value="CHD"/>
    <property type="match status" value="1"/>
</dbReference>
<dbReference type="EC" id="4.6.1.2" evidence="3"/>
<evidence type="ECO:0000256" key="4">
    <source>
        <dbReference type="ARBA" id="ARBA00022692"/>
    </source>
</evidence>
<dbReference type="InterPro" id="IPR029787">
    <property type="entry name" value="Nucleotide_cyclase"/>
</dbReference>
<comment type="catalytic activity">
    <reaction evidence="1">
        <text>GTP = 3',5'-cyclic GMP + diphosphate</text>
        <dbReference type="Rhea" id="RHEA:13665"/>
        <dbReference type="ChEBI" id="CHEBI:33019"/>
        <dbReference type="ChEBI" id="CHEBI:37565"/>
        <dbReference type="ChEBI" id="CHEBI:57746"/>
        <dbReference type="EC" id="4.6.1.2"/>
    </reaction>
</comment>
<keyword evidence="10" id="KW-0141">cGMP biosynthesis</keyword>
<dbReference type="GO" id="GO:0001653">
    <property type="term" value="F:peptide receptor activity"/>
    <property type="evidence" value="ECO:0007669"/>
    <property type="project" value="TreeGrafter"/>
</dbReference>
<dbReference type="PANTHER" id="PTHR11920">
    <property type="entry name" value="GUANYLYL CYCLASE"/>
    <property type="match status" value="1"/>
</dbReference>
<evidence type="ECO:0000256" key="2">
    <source>
        <dbReference type="ARBA" id="ARBA00004167"/>
    </source>
</evidence>
<dbReference type="GO" id="GO:0005524">
    <property type="term" value="F:ATP binding"/>
    <property type="evidence" value="ECO:0007669"/>
    <property type="project" value="InterPro"/>
</dbReference>
<dbReference type="EMBL" id="UXUI01007751">
    <property type="protein sequence ID" value="VDD89303.1"/>
    <property type="molecule type" value="Genomic_DNA"/>
</dbReference>
<evidence type="ECO:0000313" key="14">
    <source>
        <dbReference type="Proteomes" id="UP000274131"/>
    </source>
</evidence>
<dbReference type="GO" id="GO:0004383">
    <property type="term" value="F:guanylate cyclase activity"/>
    <property type="evidence" value="ECO:0007669"/>
    <property type="project" value="UniProtKB-EC"/>
</dbReference>
<evidence type="ECO:0000256" key="1">
    <source>
        <dbReference type="ARBA" id="ARBA00001436"/>
    </source>
</evidence>
<dbReference type="InterPro" id="IPR050401">
    <property type="entry name" value="Cyclic_nucleotide_synthase"/>
</dbReference>
<dbReference type="Gene3D" id="3.30.70.1230">
    <property type="entry name" value="Nucleotide cyclase"/>
    <property type="match status" value="1"/>
</dbReference>
<dbReference type="SMART" id="SM00044">
    <property type="entry name" value="CYCc"/>
    <property type="match status" value="1"/>
</dbReference>
<evidence type="ECO:0000313" key="13">
    <source>
        <dbReference type="EMBL" id="VDD89303.1"/>
    </source>
</evidence>
<evidence type="ECO:0000256" key="8">
    <source>
        <dbReference type="ARBA" id="ARBA00023180"/>
    </source>
</evidence>
<comment type="subcellular location">
    <subcellularLocation>
        <location evidence="2">Membrane</location>
        <topology evidence="2">Single-pass membrane protein</topology>
    </subcellularLocation>
</comment>
<evidence type="ECO:0000256" key="11">
    <source>
        <dbReference type="SAM" id="Phobius"/>
    </source>
</evidence>
<keyword evidence="4 11" id="KW-0812">Transmembrane</keyword>
<dbReference type="Gene3D" id="1.10.510.10">
    <property type="entry name" value="Transferase(Phosphotransferase) domain 1"/>
    <property type="match status" value="1"/>
</dbReference>
<dbReference type="InterPro" id="IPR000719">
    <property type="entry name" value="Prot_kinase_dom"/>
</dbReference>
<evidence type="ECO:0000256" key="5">
    <source>
        <dbReference type="ARBA" id="ARBA00022741"/>
    </source>
</evidence>
<reference evidence="13 14" key="2">
    <citation type="submission" date="2018-10" db="EMBL/GenBank/DDBJ databases">
        <authorList>
            <consortium name="Pathogen Informatics"/>
        </authorList>
    </citation>
    <scope>NUCLEOTIDE SEQUENCE [LARGE SCALE GENOMIC DNA]</scope>
</reference>
<dbReference type="STRING" id="51028.A0A0N4V2U7"/>
<dbReference type="SUPFAM" id="SSF56112">
    <property type="entry name" value="Protein kinase-like (PK-like)"/>
    <property type="match status" value="1"/>
</dbReference>
<reference evidence="15" key="1">
    <citation type="submission" date="2016-04" db="UniProtKB">
        <authorList>
            <consortium name="WormBaseParasite"/>
        </authorList>
    </citation>
    <scope>IDENTIFICATION</scope>
</reference>
<dbReference type="GO" id="GO:0005886">
    <property type="term" value="C:plasma membrane"/>
    <property type="evidence" value="ECO:0007669"/>
    <property type="project" value="TreeGrafter"/>
</dbReference>
<keyword evidence="9" id="KW-0456">Lyase</keyword>
<keyword evidence="5" id="KW-0547">Nucleotide-binding</keyword>
<dbReference type="SUPFAM" id="SSF53822">
    <property type="entry name" value="Periplasmic binding protein-like I"/>
    <property type="match status" value="1"/>
</dbReference>
<evidence type="ECO:0000256" key="10">
    <source>
        <dbReference type="ARBA" id="ARBA00023293"/>
    </source>
</evidence>
<evidence type="ECO:0000256" key="7">
    <source>
        <dbReference type="ARBA" id="ARBA00023136"/>
    </source>
</evidence>
<dbReference type="OrthoDB" id="60033at2759"/>
<keyword evidence="14" id="KW-1185">Reference proteome</keyword>
<dbReference type="Proteomes" id="UP000274131">
    <property type="component" value="Unassembled WGS sequence"/>
</dbReference>
<dbReference type="CDD" id="cd06352">
    <property type="entry name" value="PBP1_NPR_GC-like"/>
    <property type="match status" value="1"/>
</dbReference>
<keyword evidence="8" id="KW-0325">Glycoprotein</keyword>
<evidence type="ECO:0000313" key="15">
    <source>
        <dbReference type="WBParaSite" id="EVEC_0000434601-mRNA-1"/>
    </source>
</evidence>
<dbReference type="GO" id="GO:0004672">
    <property type="term" value="F:protein kinase activity"/>
    <property type="evidence" value="ECO:0007669"/>
    <property type="project" value="InterPro"/>
</dbReference>
<evidence type="ECO:0000256" key="6">
    <source>
        <dbReference type="ARBA" id="ARBA00022989"/>
    </source>
</evidence>
<sequence length="836" mass="94483">MPQKETIQNMRFEETAPALEIAVAKAKSEGLIPNVNFTYLYAGTYRKNREETVESLKLLTEEKVNVLFGPAFTGAAKLVGPFMAYYDVPQFLFGPSPLPEFGDPTASPLTASVVPNVYKICLGLIDLCREYNWVDIAFVYTTSSTDVNCRHIAPVIEGAIADSVYKVTLSYKTRLVLSSSTATNLRMNELKERARIVFTCLETPADMRQFMSAVYRNNMANEEYVYITTVNHDFTGASWDDGLDDAVDAAQRYFLFLEGPSLYSYYLHDAAYLYATLLDIVLQTDPTGYDNGKKIMDCKFLQLKGLTGDIIMRENCVRDASFFISAFNASAKLQRFLSISIRPNGTRIDKNYASEASFWALRGGSRPANSPKCGFRHDQCSNFTFAWILGGVALALLVAGLAIALYCIIRLRRLAELEIRKLWHVDFYTLAAPEMKKSVRVSHVSMKSESVHSTASSQAVDNFTTGYDLYLLNEEKMKLIVHENLNTFIGFCMNSPNNSLAIWKYNFRNSLKDVLINKPPTSDDFFKVCLMKDVINLLWTAPELLRNNAQGSKEGDIYSFAIICSEIATEQTAWNEVDDDNAAEDIIYNVKRGRTPLTRPKLESNTENFNPAILRLIRECWSENPNDRPSAEAVKKEFSHIKMSSKGSLMDHMLRLIEDYALILEQEVEEKTKEAIAERERADFLLYRLFPKEVAENLKQGELVEPEQYDEVSIFYSDIVSFTVLASKCSPMQVVALLNALYTMFDSIINEHDVYKVETVGDAYLCASGVPRRNGHEHGREIANMALSVVKNIKSFKVPHLPGQVVDVRIGMHTGNFKLKILKERTRKCLLLLQVQ</sequence>
<organism evidence="15">
    <name type="scientific">Enterobius vermicularis</name>
    <name type="common">Human pinworm</name>
    <dbReference type="NCBI Taxonomy" id="51028"/>
    <lineage>
        <taxon>Eukaryota</taxon>
        <taxon>Metazoa</taxon>
        <taxon>Ecdysozoa</taxon>
        <taxon>Nematoda</taxon>
        <taxon>Chromadorea</taxon>
        <taxon>Rhabditida</taxon>
        <taxon>Spirurina</taxon>
        <taxon>Oxyuridomorpha</taxon>
        <taxon>Oxyuroidea</taxon>
        <taxon>Oxyuridae</taxon>
        <taxon>Enterobius</taxon>
    </lineage>
</organism>
<name>A0A0N4V2U7_ENTVE</name>
<evidence type="ECO:0000256" key="3">
    <source>
        <dbReference type="ARBA" id="ARBA00012202"/>
    </source>
</evidence>
<gene>
    <name evidence="13" type="ORF">EVEC_LOCUS4054</name>
</gene>
<evidence type="ECO:0000256" key="9">
    <source>
        <dbReference type="ARBA" id="ARBA00023239"/>
    </source>
</evidence>
<dbReference type="InterPro" id="IPR028082">
    <property type="entry name" value="Peripla_BP_I"/>
</dbReference>
<keyword evidence="6 11" id="KW-1133">Transmembrane helix</keyword>
<dbReference type="PROSITE" id="PS50125">
    <property type="entry name" value="GUANYLATE_CYCLASE_2"/>
    <property type="match status" value="1"/>
</dbReference>
<dbReference type="InterPro" id="IPR011009">
    <property type="entry name" value="Kinase-like_dom_sf"/>
</dbReference>
<evidence type="ECO:0000259" key="12">
    <source>
        <dbReference type="PROSITE" id="PS50125"/>
    </source>
</evidence>
<dbReference type="InterPro" id="IPR001054">
    <property type="entry name" value="A/G_cyclase"/>
</dbReference>
<proteinExistence type="predicted"/>
<dbReference type="GO" id="GO:0035556">
    <property type="term" value="P:intracellular signal transduction"/>
    <property type="evidence" value="ECO:0007669"/>
    <property type="project" value="InterPro"/>
</dbReference>
<dbReference type="Gene3D" id="6.10.250.780">
    <property type="match status" value="1"/>
</dbReference>
<dbReference type="Pfam" id="PF01094">
    <property type="entry name" value="ANF_receptor"/>
    <property type="match status" value="1"/>
</dbReference>
<accession>A0A0N4V2U7</accession>
<dbReference type="SUPFAM" id="SSF55073">
    <property type="entry name" value="Nucleotide cyclase"/>
    <property type="match status" value="1"/>
</dbReference>
<keyword evidence="7 11" id="KW-0472">Membrane</keyword>
<dbReference type="Pfam" id="PF00069">
    <property type="entry name" value="Pkinase"/>
    <property type="match status" value="1"/>
</dbReference>
<dbReference type="AlphaFoldDB" id="A0A0N4V2U7"/>
<dbReference type="Gene3D" id="3.40.50.2300">
    <property type="match status" value="2"/>
</dbReference>
<feature type="domain" description="Guanylate cyclase" evidence="12">
    <location>
        <begin position="713"/>
        <end position="815"/>
    </location>
</feature>
<dbReference type="GO" id="GO:0007168">
    <property type="term" value="P:receptor guanylyl cyclase signaling pathway"/>
    <property type="evidence" value="ECO:0007669"/>
    <property type="project" value="TreeGrafter"/>
</dbReference>
<dbReference type="InterPro" id="IPR001828">
    <property type="entry name" value="ANF_lig-bd_rcpt"/>
</dbReference>
<dbReference type="WBParaSite" id="EVEC_0000434601-mRNA-1">
    <property type="protein sequence ID" value="EVEC_0000434601-mRNA-1"/>
    <property type="gene ID" value="EVEC_0000434601"/>
</dbReference>
<dbReference type="Pfam" id="PF00211">
    <property type="entry name" value="Guanylate_cyc"/>
    <property type="match status" value="1"/>
</dbReference>
<dbReference type="GO" id="GO:0004016">
    <property type="term" value="F:adenylate cyclase activity"/>
    <property type="evidence" value="ECO:0007669"/>
    <property type="project" value="TreeGrafter"/>
</dbReference>
<dbReference type="PANTHER" id="PTHR11920:SF501">
    <property type="entry name" value="GUANYLATE CYCLASE 32E"/>
    <property type="match status" value="1"/>
</dbReference>
<protein>
    <recommendedName>
        <fullName evidence="3">guanylate cyclase</fullName>
        <ecNumber evidence="3">4.6.1.2</ecNumber>
    </recommendedName>
</protein>
<feature type="transmembrane region" description="Helical" evidence="11">
    <location>
        <begin position="385"/>
        <end position="409"/>
    </location>
</feature>